<evidence type="ECO:0000256" key="2">
    <source>
        <dbReference type="ARBA" id="ARBA00005594"/>
    </source>
</evidence>
<proteinExistence type="inferred from homology"/>
<comment type="cofactor">
    <cofactor evidence="12">
        <name>Zn(2+)</name>
        <dbReference type="ChEBI" id="CHEBI:29105"/>
    </cofactor>
    <text evidence="12">Binds 1 zinc ion per subunit.</text>
</comment>
<accession>A0A7Y9IUH8</accession>
<dbReference type="NCBIfam" id="TIGR00435">
    <property type="entry name" value="cysS"/>
    <property type="match status" value="1"/>
</dbReference>
<feature type="binding site" evidence="12">
    <location>
        <position position="212"/>
    </location>
    <ligand>
        <name>Zn(2+)</name>
        <dbReference type="ChEBI" id="CHEBI:29105"/>
    </ligand>
</feature>
<feature type="domain" description="Cysteinyl-tRNA synthetase class Ia DALR" evidence="13">
    <location>
        <begin position="345"/>
        <end position="400"/>
    </location>
</feature>
<dbReference type="GO" id="GO:0005524">
    <property type="term" value="F:ATP binding"/>
    <property type="evidence" value="ECO:0007669"/>
    <property type="project" value="UniProtKB-UniRule"/>
</dbReference>
<evidence type="ECO:0000256" key="7">
    <source>
        <dbReference type="ARBA" id="ARBA00022741"/>
    </source>
</evidence>
<organism evidence="14 15">
    <name type="scientific">Pigmentiphaga litoralis</name>
    <dbReference type="NCBI Taxonomy" id="516702"/>
    <lineage>
        <taxon>Bacteria</taxon>
        <taxon>Pseudomonadati</taxon>
        <taxon>Pseudomonadota</taxon>
        <taxon>Betaproteobacteria</taxon>
        <taxon>Burkholderiales</taxon>
        <taxon>Alcaligenaceae</taxon>
        <taxon>Pigmentiphaga</taxon>
    </lineage>
</organism>
<dbReference type="InterPro" id="IPR014729">
    <property type="entry name" value="Rossmann-like_a/b/a_fold"/>
</dbReference>
<evidence type="ECO:0000256" key="4">
    <source>
        <dbReference type="ARBA" id="ARBA00022490"/>
    </source>
</evidence>
<sequence length="462" mass="50921">MLQIYNTLARAKQPFQPRQAGCVSMYVCGMTVYDYCHLGHARMLVSFDIVQRWLRASGYQVNYVRNITDIDDKIIRRAVESGKTITQVTEFFIDAMHEDEAALGVQPPDHEPRATQHVGKMLDIVRLLEDKGLAYRSSDGDVNYAVRQFPGYGKLSGKSLDDLRAGERVKVDTAKRDPLDFVLWKAAKPTEPPESKWESPYGVGRPGWHIECSAMSMELLGMPLDIHGGGPDLKFPHHENEIAQSEGAYGGTFANTWMHCGPLMVDAEKMSKSLGNFFTIRDTLEHYDAEVIRYFIVRSHYRSPQNYAGDNLADARSALTRLYTTLANVAPDEAGVDWDHPTGLAFKAAMDDDFNTPEAVAALFELAAEANKSGSARAAGQLKALGGMLGLLGQPPREFLQGKAGGDDADTGAAAIEARIEARAQAKKDKNFAEADRLRAELLAEGIVLEDKPGGVTVWRRA</sequence>
<evidence type="ECO:0000256" key="8">
    <source>
        <dbReference type="ARBA" id="ARBA00022833"/>
    </source>
</evidence>
<dbReference type="EMBL" id="JACBYR010000001">
    <property type="protein sequence ID" value="NYE83193.1"/>
    <property type="molecule type" value="Genomic_DNA"/>
</dbReference>
<dbReference type="Pfam" id="PF09190">
    <property type="entry name" value="DALR_2"/>
    <property type="match status" value="1"/>
</dbReference>
<evidence type="ECO:0000256" key="1">
    <source>
        <dbReference type="ARBA" id="ARBA00004496"/>
    </source>
</evidence>
<dbReference type="AlphaFoldDB" id="A0A7Y9IUH8"/>
<dbReference type="Pfam" id="PF01406">
    <property type="entry name" value="tRNA-synt_1e"/>
    <property type="match status" value="1"/>
</dbReference>
<dbReference type="PANTHER" id="PTHR10890">
    <property type="entry name" value="CYSTEINYL-TRNA SYNTHETASE"/>
    <property type="match status" value="1"/>
</dbReference>
<feature type="binding site" evidence="12">
    <location>
        <position position="241"/>
    </location>
    <ligand>
        <name>Zn(2+)</name>
        <dbReference type="ChEBI" id="CHEBI:29105"/>
    </ligand>
</feature>
<dbReference type="GO" id="GO:0006423">
    <property type="term" value="P:cysteinyl-tRNA aminoacylation"/>
    <property type="evidence" value="ECO:0007669"/>
    <property type="project" value="UniProtKB-UniRule"/>
</dbReference>
<feature type="binding site" evidence="12">
    <location>
        <position position="237"/>
    </location>
    <ligand>
        <name>Zn(2+)</name>
        <dbReference type="ChEBI" id="CHEBI:29105"/>
    </ligand>
</feature>
<keyword evidence="11 12" id="KW-0030">Aminoacyl-tRNA synthetase</keyword>
<dbReference type="PANTHER" id="PTHR10890:SF3">
    <property type="entry name" value="CYSTEINE--TRNA LIGASE, CYTOPLASMIC"/>
    <property type="match status" value="1"/>
</dbReference>
<evidence type="ECO:0000313" key="14">
    <source>
        <dbReference type="EMBL" id="NYE83193.1"/>
    </source>
</evidence>
<dbReference type="Pfam" id="PF23493">
    <property type="entry name" value="CysS_C"/>
    <property type="match status" value="1"/>
</dbReference>
<evidence type="ECO:0000256" key="12">
    <source>
        <dbReference type="HAMAP-Rule" id="MF_00041"/>
    </source>
</evidence>
<dbReference type="Proteomes" id="UP000542125">
    <property type="component" value="Unassembled WGS sequence"/>
</dbReference>
<comment type="catalytic activity">
    <reaction evidence="12">
        <text>tRNA(Cys) + L-cysteine + ATP = L-cysteinyl-tRNA(Cys) + AMP + diphosphate</text>
        <dbReference type="Rhea" id="RHEA:17773"/>
        <dbReference type="Rhea" id="RHEA-COMP:9661"/>
        <dbReference type="Rhea" id="RHEA-COMP:9679"/>
        <dbReference type="ChEBI" id="CHEBI:30616"/>
        <dbReference type="ChEBI" id="CHEBI:33019"/>
        <dbReference type="ChEBI" id="CHEBI:35235"/>
        <dbReference type="ChEBI" id="CHEBI:78442"/>
        <dbReference type="ChEBI" id="CHEBI:78517"/>
        <dbReference type="ChEBI" id="CHEBI:456215"/>
        <dbReference type="EC" id="6.1.1.16"/>
    </reaction>
</comment>
<feature type="short sequence motif" description="'KMSKS' region" evidence="12">
    <location>
        <begin position="269"/>
        <end position="273"/>
    </location>
</feature>
<dbReference type="PRINTS" id="PR00983">
    <property type="entry name" value="TRNASYNTHCYS"/>
</dbReference>
<dbReference type="Gene3D" id="1.20.120.1910">
    <property type="entry name" value="Cysteine-tRNA ligase, C-terminal anti-codon recognition domain"/>
    <property type="match status" value="1"/>
</dbReference>
<keyword evidence="15" id="KW-1185">Reference proteome</keyword>
<evidence type="ECO:0000256" key="6">
    <source>
        <dbReference type="ARBA" id="ARBA00022723"/>
    </source>
</evidence>
<dbReference type="InterPro" id="IPR056411">
    <property type="entry name" value="CysS_C"/>
</dbReference>
<evidence type="ECO:0000256" key="5">
    <source>
        <dbReference type="ARBA" id="ARBA00022598"/>
    </source>
</evidence>
<dbReference type="RefSeq" id="WP_179586653.1">
    <property type="nucleotide sequence ID" value="NZ_JACBYR010000001.1"/>
</dbReference>
<keyword evidence="10 12" id="KW-0648">Protein biosynthesis</keyword>
<keyword evidence="8 12" id="KW-0862">Zinc</keyword>
<keyword evidence="6 12" id="KW-0479">Metal-binding</keyword>
<evidence type="ECO:0000313" key="15">
    <source>
        <dbReference type="Proteomes" id="UP000542125"/>
    </source>
</evidence>
<dbReference type="SUPFAM" id="SSF47323">
    <property type="entry name" value="Anticodon-binding domain of a subclass of class I aminoacyl-tRNA synthetases"/>
    <property type="match status" value="1"/>
</dbReference>
<keyword evidence="9 12" id="KW-0067">ATP-binding</keyword>
<dbReference type="SUPFAM" id="SSF52374">
    <property type="entry name" value="Nucleotidylyl transferase"/>
    <property type="match status" value="1"/>
</dbReference>
<comment type="subcellular location">
    <subcellularLocation>
        <location evidence="1 12">Cytoplasm</location>
    </subcellularLocation>
</comment>
<feature type="binding site" evidence="12">
    <location>
        <position position="28"/>
    </location>
    <ligand>
        <name>Zn(2+)</name>
        <dbReference type="ChEBI" id="CHEBI:29105"/>
    </ligand>
</feature>
<evidence type="ECO:0000256" key="10">
    <source>
        <dbReference type="ARBA" id="ARBA00022917"/>
    </source>
</evidence>
<evidence type="ECO:0000259" key="13">
    <source>
        <dbReference type="SMART" id="SM00840"/>
    </source>
</evidence>
<reference evidence="14 15" key="1">
    <citation type="submission" date="2020-07" db="EMBL/GenBank/DDBJ databases">
        <title>Genomic Encyclopedia of Type Strains, Phase IV (KMG-V): Genome sequencing to study the core and pangenomes of soil and plant-associated prokaryotes.</title>
        <authorList>
            <person name="Whitman W."/>
        </authorList>
    </citation>
    <scope>NUCLEOTIDE SEQUENCE [LARGE SCALE GENOMIC DNA]</scope>
    <source>
        <strain evidence="14 15">SAS40</strain>
    </source>
</reference>
<keyword evidence="7 12" id="KW-0547">Nucleotide-binding</keyword>
<dbReference type="InterPro" id="IPR015803">
    <property type="entry name" value="Cys-tRNA-ligase"/>
</dbReference>
<evidence type="ECO:0000256" key="9">
    <source>
        <dbReference type="ARBA" id="ARBA00022840"/>
    </source>
</evidence>
<dbReference type="FunFam" id="3.40.50.620:FF:000009">
    <property type="entry name" value="Cysteine--tRNA ligase"/>
    <property type="match status" value="1"/>
</dbReference>
<dbReference type="HAMAP" id="MF_00041">
    <property type="entry name" value="Cys_tRNA_synth"/>
    <property type="match status" value="1"/>
</dbReference>
<keyword evidence="5 12" id="KW-0436">Ligase</keyword>
<dbReference type="InterPro" id="IPR009080">
    <property type="entry name" value="tRNAsynth_Ia_anticodon-bd"/>
</dbReference>
<dbReference type="InterPro" id="IPR032678">
    <property type="entry name" value="tRNA-synt_1_cat_dom"/>
</dbReference>
<dbReference type="InterPro" id="IPR015273">
    <property type="entry name" value="Cys-tRNA-synt_Ia_DALR"/>
</dbReference>
<dbReference type="GO" id="GO:0004817">
    <property type="term" value="F:cysteine-tRNA ligase activity"/>
    <property type="evidence" value="ECO:0007669"/>
    <property type="project" value="UniProtKB-UniRule"/>
</dbReference>
<comment type="similarity">
    <text evidence="2 12">Belongs to the class-I aminoacyl-tRNA synthetase family.</text>
</comment>
<dbReference type="CDD" id="cd00672">
    <property type="entry name" value="CysRS_core"/>
    <property type="match status" value="1"/>
</dbReference>
<dbReference type="EC" id="6.1.1.16" evidence="12"/>
<evidence type="ECO:0000256" key="11">
    <source>
        <dbReference type="ARBA" id="ARBA00023146"/>
    </source>
</evidence>
<name>A0A7Y9IUH8_9BURK</name>
<dbReference type="SMART" id="SM00840">
    <property type="entry name" value="DALR_2"/>
    <property type="match status" value="1"/>
</dbReference>
<comment type="caution">
    <text evidence="14">The sequence shown here is derived from an EMBL/GenBank/DDBJ whole genome shotgun (WGS) entry which is preliminary data.</text>
</comment>
<keyword evidence="4 12" id="KW-0963">Cytoplasm</keyword>
<gene>
    <name evidence="12" type="primary">cysS</name>
    <name evidence="14" type="ORF">FHW18_002464</name>
</gene>
<comment type="subunit">
    <text evidence="3 12">Monomer.</text>
</comment>
<feature type="short sequence motif" description="'HIGH' region" evidence="12">
    <location>
        <begin position="30"/>
        <end position="40"/>
    </location>
</feature>
<evidence type="ECO:0000256" key="3">
    <source>
        <dbReference type="ARBA" id="ARBA00011245"/>
    </source>
</evidence>
<dbReference type="InterPro" id="IPR024909">
    <property type="entry name" value="Cys-tRNA/MSH_ligase"/>
</dbReference>
<dbReference type="GO" id="GO:0005829">
    <property type="term" value="C:cytosol"/>
    <property type="evidence" value="ECO:0007669"/>
    <property type="project" value="TreeGrafter"/>
</dbReference>
<protein>
    <recommendedName>
        <fullName evidence="12">Cysteine--tRNA ligase</fullName>
        <ecNumber evidence="12">6.1.1.16</ecNumber>
    </recommendedName>
    <alternativeName>
        <fullName evidence="12">Cysteinyl-tRNA synthetase</fullName>
        <shortName evidence="12">CysRS</shortName>
    </alternativeName>
</protein>
<feature type="binding site" evidence="12">
    <location>
        <position position="272"/>
    </location>
    <ligand>
        <name>ATP</name>
        <dbReference type="ChEBI" id="CHEBI:30616"/>
    </ligand>
</feature>
<dbReference type="Gene3D" id="3.40.50.620">
    <property type="entry name" value="HUPs"/>
    <property type="match status" value="1"/>
</dbReference>
<dbReference type="GO" id="GO:0008270">
    <property type="term" value="F:zinc ion binding"/>
    <property type="evidence" value="ECO:0007669"/>
    <property type="project" value="UniProtKB-UniRule"/>
</dbReference>